<organism evidence="2 3">
    <name type="scientific">Streptococcus bovimastitidis</name>
    <dbReference type="NCBI Taxonomy" id="1856638"/>
    <lineage>
        <taxon>Bacteria</taxon>
        <taxon>Bacillati</taxon>
        <taxon>Bacillota</taxon>
        <taxon>Bacilli</taxon>
        <taxon>Lactobacillales</taxon>
        <taxon>Streptococcaceae</taxon>
        <taxon>Streptococcus</taxon>
    </lineage>
</organism>
<gene>
    <name evidence="2" type="ORF">A9Q68_07285</name>
</gene>
<keyword evidence="1" id="KW-0472">Membrane</keyword>
<dbReference type="PANTHER" id="PTHR40448:SF1">
    <property type="entry name" value="TWO-COMPONENT SENSOR HISTIDINE KINASE"/>
    <property type="match status" value="1"/>
</dbReference>
<dbReference type="PANTHER" id="PTHR40448">
    <property type="entry name" value="TWO-COMPONENT SENSOR HISTIDINE KINASE"/>
    <property type="match status" value="1"/>
</dbReference>
<accession>A0A1L8MLY3</accession>
<dbReference type="EMBL" id="LZDD01000002">
    <property type="protein sequence ID" value="OJF71784.1"/>
    <property type="molecule type" value="Genomic_DNA"/>
</dbReference>
<dbReference type="STRING" id="1856638.A9Q68_07285"/>
<dbReference type="RefSeq" id="WP_071794035.1">
    <property type="nucleotide sequence ID" value="NZ_LZDD01000002.1"/>
</dbReference>
<dbReference type="OrthoDB" id="2235311at2"/>
<sequence length="437" mass="51771">MSILTVAVFFTRFLTSWTIFFLNTNTKNKLLRVIILTIFEVYLVLFLHIPFVILEPFLMLHYRVIFHPKDTLPLRIYYTLFPIVLTSLISSVMIFFVLPFLTHQSELTVWKSAEMELFSYLCVIPVLNFVERIFNIENFSFDHYYLQTISKFLWVTDILLSFYFFGFYFFESANAEDTSLFGISKILILLCFSIFLYLTSYLNAYSKTRAKRQIQEEENQHLLMLEAYNAYIEELYKKIRSFKHDYDNIILSLAGSIDRRDPKIIKEVYQEIVEKMEVTTHDNYSINLEEFSNINNSDLQIFFALKFHELRQKGFVCKFVNVRPISNLHLKTFDFLVLMAVFMDFATISGQGLDEPFLTIFCQEDANQNISIIVESQHNQMNTKDSTQRLEALEKLNLIIDSYQDKYHNISFERDKTVFTYKQTMNISITTFGEEIN</sequence>
<protein>
    <recommendedName>
        <fullName evidence="4">Histidine kinase</fullName>
    </recommendedName>
</protein>
<evidence type="ECO:0000313" key="2">
    <source>
        <dbReference type="EMBL" id="OJF71784.1"/>
    </source>
</evidence>
<evidence type="ECO:0000313" key="3">
    <source>
        <dbReference type="Proteomes" id="UP000182015"/>
    </source>
</evidence>
<keyword evidence="3" id="KW-1185">Reference proteome</keyword>
<feature type="transmembrane region" description="Helical" evidence="1">
    <location>
        <begin position="182"/>
        <end position="202"/>
    </location>
</feature>
<name>A0A1L8MLY3_9STRE</name>
<reference evidence="3" key="1">
    <citation type="submission" date="2016-06" db="EMBL/GenBank/DDBJ databases">
        <authorList>
            <person name="de Vries S.P.W."/>
            <person name="Hadjirin N.F."/>
            <person name="Lay E.M."/>
            <person name="Zadoks R.N."/>
            <person name="Peacock S.J."/>
            <person name="Parkhill J."/>
            <person name="Grant A.J."/>
            <person name="Mcdougall S."/>
            <person name="Holmes M.A."/>
        </authorList>
    </citation>
    <scope>NUCLEOTIDE SEQUENCE [LARGE SCALE GENOMIC DNA]</scope>
    <source>
        <strain evidence="3">NZ1587</strain>
    </source>
</reference>
<dbReference type="GO" id="GO:0042802">
    <property type="term" value="F:identical protein binding"/>
    <property type="evidence" value="ECO:0007669"/>
    <property type="project" value="TreeGrafter"/>
</dbReference>
<keyword evidence="1" id="KW-0812">Transmembrane</keyword>
<evidence type="ECO:0008006" key="4">
    <source>
        <dbReference type="Google" id="ProtNLM"/>
    </source>
</evidence>
<dbReference type="Proteomes" id="UP000182015">
    <property type="component" value="Unassembled WGS sequence"/>
</dbReference>
<dbReference type="AlphaFoldDB" id="A0A1L8MLY3"/>
<evidence type="ECO:0000256" key="1">
    <source>
        <dbReference type="SAM" id="Phobius"/>
    </source>
</evidence>
<feature type="transmembrane region" description="Helical" evidence="1">
    <location>
        <begin position="30"/>
        <end position="53"/>
    </location>
</feature>
<keyword evidence="1" id="KW-1133">Transmembrane helix</keyword>
<proteinExistence type="predicted"/>
<comment type="caution">
    <text evidence="2">The sequence shown here is derived from an EMBL/GenBank/DDBJ whole genome shotgun (WGS) entry which is preliminary data.</text>
</comment>
<feature type="transmembrane region" description="Helical" evidence="1">
    <location>
        <begin position="6"/>
        <end position="23"/>
    </location>
</feature>
<feature type="transmembrane region" description="Helical" evidence="1">
    <location>
        <begin position="76"/>
        <end position="101"/>
    </location>
</feature>
<feature type="transmembrane region" description="Helical" evidence="1">
    <location>
        <begin position="152"/>
        <end position="170"/>
    </location>
</feature>